<dbReference type="PROSITE" id="PS50887">
    <property type="entry name" value="GGDEF"/>
    <property type="match status" value="1"/>
</dbReference>
<protein>
    <submittedName>
        <fullName evidence="8">Diguanylate cyclase</fullName>
    </submittedName>
</protein>
<dbReference type="KEGG" id="pgm:PGRAT_22485"/>
<dbReference type="OrthoDB" id="9759607at2"/>
<dbReference type="Pfam" id="PF00990">
    <property type="entry name" value="GGDEF"/>
    <property type="match status" value="1"/>
</dbReference>
<dbReference type="Pfam" id="PF02743">
    <property type="entry name" value="dCache_1"/>
    <property type="match status" value="1"/>
</dbReference>
<dbReference type="InterPro" id="IPR050469">
    <property type="entry name" value="Diguanylate_Cyclase"/>
</dbReference>
<organism evidence="8 9">
    <name type="scientific">Paenibacillus graminis</name>
    <dbReference type="NCBI Taxonomy" id="189425"/>
    <lineage>
        <taxon>Bacteria</taxon>
        <taxon>Bacillati</taxon>
        <taxon>Bacillota</taxon>
        <taxon>Bacilli</taxon>
        <taxon>Bacillales</taxon>
        <taxon>Paenibacillaceae</taxon>
        <taxon>Paenibacillus</taxon>
    </lineage>
</organism>
<feature type="domain" description="GGDEF" evidence="7">
    <location>
        <begin position="400"/>
        <end position="530"/>
    </location>
</feature>
<dbReference type="Proteomes" id="UP000029500">
    <property type="component" value="Chromosome"/>
</dbReference>
<proteinExistence type="predicted"/>
<keyword evidence="9" id="KW-1185">Reference proteome</keyword>
<dbReference type="InterPro" id="IPR029151">
    <property type="entry name" value="Sensor-like_sf"/>
</dbReference>
<dbReference type="Gene3D" id="3.30.450.20">
    <property type="entry name" value="PAS domain"/>
    <property type="match status" value="2"/>
</dbReference>
<evidence type="ECO:0000256" key="4">
    <source>
        <dbReference type="ARBA" id="ARBA00022989"/>
    </source>
</evidence>
<dbReference type="SUPFAM" id="SSF103190">
    <property type="entry name" value="Sensory domain-like"/>
    <property type="match status" value="2"/>
</dbReference>
<dbReference type="InterPro" id="IPR029787">
    <property type="entry name" value="Nucleotide_cyclase"/>
</dbReference>
<keyword evidence="5 6" id="KW-0472">Membrane</keyword>
<dbReference type="InterPro" id="IPR000160">
    <property type="entry name" value="GGDEF_dom"/>
</dbReference>
<evidence type="ECO:0000259" key="7">
    <source>
        <dbReference type="PROSITE" id="PS50887"/>
    </source>
</evidence>
<dbReference type="GO" id="GO:0052621">
    <property type="term" value="F:diguanylate cyclase activity"/>
    <property type="evidence" value="ECO:0007669"/>
    <property type="project" value="TreeGrafter"/>
</dbReference>
<dbReference type="FunFam" id="3.30.70.270:FF:000001">
    <property type="entry name" value="Diguanylate cyclase domain protein"/>
    <property type="match status" value="1"/>
</dbReference>
<comment type="subcellular location">
    <subcellularLocation>
        <location evidence="1">Cell membrane</location>
        <topology evidence="1">Multi-pass membrane protein</topology>
    </subcellularLocation>
</comment>
<evidence type="ECO:0000256" key="5">
    <source>
        <dbReference type="ARBA" id="ARBA00023136"/>
    </source>
</evidence>
<dbReference type="PANTHER" id="PTHR45138:SF9">
    <property type="entry name" value="DIGUANYLATE CYCLASE DGCM-RELATED"/>
    <property type="match status" value="1"/>
</dbReference>
<dbReference type="NCBIfam" id="TIGR00254">
    <property type="entry name" value="GGDEF"/>
    <property type="match status" value="1"/>
</dbReference>
<dbReference type="HOGENOM" id="CLU_000445_134_6_9"/>
<keyword evidence="2" id="KW-1003">Cell membrane</keyword>
<dbReference type="RefSeq" id="WP_025703824.1">
    <property type="nucleotide sequence ID" value="NZ_CP009287.1"/>
</dbReference>
<dbReference type="GO" id="GO:0005886">
    <property type="term" value="C:plasma membrane"/>
    <property type="evidence" value="ECO:0007669"/>
    <property type="project" value="UniProtKB-SubCell"/>
</dbReference>
<dbReference type="Gene3D" id="3.30.70.270">
    <property type="match status" value="1"/>
</dbReference>
<reference evidence="8 9" key="1">
    <citation type="submission" date="2014-08" db="EMBL/GenBank/DDBJ databases">
        <title>Comparative genomics of the Paenibacillus odorifer group.</title>
        <authorList>
            <person name="den Bakker H.C."/>
            <person name="Tsai Y.-C."/>
            <person name="Martin N."/>
            <person name="Korlach J."/>
            <person name="Wiedmann M."/>
        </authorList>
    </citation>
    <scope>NUCLEOTIDE SEQUENCE [LARGE SCALE GENOMIC DNA]</scope>
    <source>
        <strain evidence="8 9">DSM 15220</strain>
    </source>
</reference>
<evidence type="ECO:0000256" key="1">
    <source>
        <dbReference type="ARBA" id="ARBA00004651"/>
    </source>
</evidence>
<evidence type="ECO:0000256" key="3">
    <source>
        <dbReference type="ARBA" id="ARBA00022692"/>
    </source>
</evidence>
<dbReference type="SMART" id="SM00267">
    <property type="entry name" value="GGDEF"/>
    <property type="match status" value="1"/>
</dbReference>
<gene>
    <name evidence="8" type="ORF">PGRAT_22485</name>
</gene>
<dbReference type="CDD" id="cd18773">
    <property type="entry name" value="PDC1_HK_sensor"/>
    <property type="match status" value="1"/>
</dbReference>
<dbReference type="PANTHER" id="PTHR45138">
    <property type="entry name" value="REGULATORY COMPONENTS OF SENSORY TRANSDUCTION SYSTEM"/>
    <property type="match status" value="1"/>
</dbReference>
<evidence type="ECO:0000313" key="9">
    <source>
        <dbReference type="Proteomes" id="UP000029500"/>
    </source>
</evidence>
<dbReference type="InterPro" id="IPR033479">
    <property type="entry name" value="dCache_1"/>
</dbReference>
<dbReference type="CDD" id="cd12912">
    <property type="entry name" value="PDC2_MCP_like"/>
    <property type="match status" value="1"/>
</dbReference>
<dbReference type="SUPFAM" id="SSF55073">
    <property type="entry name" value="Nucleotide cyclase"/>
    <property type="match status" value="1"/>
</dbReference>
<evidence type="ECO:0000256" key="2">
    <source>
        <dbReference type="ARBA" id="ARBA00022475"/>
    </source>
</evidence>
<evidence type="ECO:0000313" key="8">
    <source>
        <dbReference type="EMBL" id="AIQ70104.1"/>
    </source>
</evidence>
<accession>A0A089NM11</accession>
<dbReference type="AlphaFoldDB" id="A0A089NM11"/>
<feature type="transmembrane region" description="Helical" evidence="6">
    <location>
        <begin position="295"/>
        <end position="314"/>
    </location>
</feature>
<dbReference type="STRING" id="189425.PGRAT_22485"/>
<dbReference type="CDD" id="cd01949">
    <property type="entry name" value="GGDEF"/>
    <property type="match status" value="1"/>
</dbReference>
<dbReference type="eggNOG" id="COG2199">
    <property type="taxonomic scope" value="Bacteria"/>
</dbReference>
<evidence type="ECO:0000256" key="6">
    <source>
        <dbReference type="SAM" id="Phobius"/>
    </source>
</evidence>
<keyword evidence="4 6" id="KW-1133">Transmembrane helix</keyword>
<sequence length="537" mass="59192">MLTLRRAGPRRSKKLSLTLLLTGLVTLVVLLTSTILLVGSYDSKKQSLMETTLHLNFSNADRMARTMDSLFQSIRGSLAHNAQMLSNVDAMPPEQVGHQLELMRNSSNYFNSIVVIGKDGLVRNVEPASIGTAGKHISSQAAKEALELKQPYISAPYMTKNTNRLIVFLSQPIFSSDGTYLGILGGTIYLQEDNVLSRIFGNNNVDDLGSYYYIVDAGGHLLYHPDKRLFGKDVSGNEVVQKLMKGESGEQQVRSLNGNELLAGYSSVPESSWGIVVVSPMGLIRQQLIGHIQTIVAYSLIPFIILLSAVILIAHRLARPFAYLADLVSKMGKEKIVLQEAKPHWSREADLLTKAVFLAVADIQKQTDQLTQEAVTDTLTGLKNRRSLEYTLSQRISSGIPFSLIVLDVDRFKFVNDTYGHVTGDEVLKHVAGVIVSSLRPDDVCHRYGGEEFVILLARTRPAEAFKVAERVRRALEQSKGPIPTQVTVSQGIAHYPQHASEQEKLLEKADQALYLAKKNGRNKTIVAEDNPSSPSA</sequence>
<name>A0A089NM11_9BACL</name>
<dbReference type="EMBL" id="CP009287">
    <property type="protein sequence ID" value="AIQ70104.1"/>
    <property type="molecule type" value="Genomic_DNA"/>
</dbReference>
<dbReference type="InterPro" id="IPR043128">
    <property type="entry name" value="Rev_trsase/Diguanyl_cyclase"/>
</dbReference>
<keyword evidence="3 6" id="KW-0812">Transmembrane</keyword>